<evidence type="ECO:0000256" key="10">
    <source>
        <dbReference type="ARBA" id="ARBA00023098"/>
    </source>
</evidence>
<feature type="binding site" evidence="14">
    <location>
        <begin position="68"/>
        <end position="70"/>
    </location>
    <ligand>
        <name>S-adenosyl-L-methionine</name>
        <dbReference type="ChEBI" id="CHEBI:59789"/>
    </ligand>
</feature>
<comment type="subcellular location">
    <subcellularLocation>
        <location evidence="14">Endoplasmic reticulum membrane</location>
        <topology evidence="14">Multi-pass membrane protein</topology>
    </subcellularLocation>
    <subcellularLocation>
        <location evidence="14">Mitochondrion membrane</location>
        <topology evidence="14">Multi-pass membrane protein</topology>
    </subcellularLocation>
</comment>
<reference evidence="16" key="1">
    <citation type="journal article" date="2021" name="Open Biol.">
        <title>Shared evolutionary footprints suggest mitochondrial oxidative damage underlies multiple complex I losses in fungi.</title>
        <authorList>
            <person name="Schikora-Tamarit M.A."/>
            <person name="Marcet-Houben M."/>
            <person name="Nosek J."/>
            <person name="Gabaldon T."/>
        </authorList>
    </citation>
    <scope>NUCLEOTIDE SEQUENCE</scope>
    <source>
        <strain evidence="16">CBS6341</strain>
    </source>
</reference>
<dbReference type="GO" id="GO:0006656">
    <property type="term" value="P:phosphatidylcholine biosynthetic process"/>
    <property type="evidence" value="ECO:0007669"/>
    <property type="project" value="UniProtKB-UniRule"/>
</dbReference>
<proteinExistence type="inferred from homology"/>
<dbReference type="InterPro" id="IPR024960">
    <property type="entry name" value="PEMT/MFAP"/>
</dbReference>
<comment type="function">
    <text evidence="14">Catalyzes the second two steps of the methylation pathway of phosphatidylcholine biosynthesis, the SAM-dependent methylation of phosphatidylmonomethylethanolamine (PMME) to phosphatidyldimethylethanolamine (PDME) and of PDME to phosphatidylcholine (PC).</text>
</comment>
<feature type="binding site" evidence="14">
    <location>
        <begin position="150"/>
        <end position="151"/>
    </location>
    <ligand>
        <name>S-adenosyl-L-methionine</name>
        <dbReference type="ChEBI" id="CHEBI:59789"/>
    </ligand>
</feature>
<keyword evidence="6 14" id="KW-0949">S-adenosyl-L-methionine</keyword>
<keyword evidence="4 14" id="KW-0489">Methyltransferase</keyword>
<keyword evidence="9 14" id="KW-1133">Transmembrane helix</keyword>
<feature type="transmembrane region" description="Helical" evidence="15">
    <location>
        <begin position="61"/>
        <end position="89"/>
    </location>
</feature>
<dbReference type="EMBL" id="JAEUBF010000443">
    <property type="protein sequence ID" value="KAH3678453.1"/>
    <property type="molecule type" value="Genomic_DNA"/>
</dbReference>
<dbReference type="AlphaFoldDB" id="A0A9P8TG86"/>
<evidence type="ECO:0000256" key="12">
    <source>
        <dbReference type="ARBA" id="ARBA00023209"/>
    </source>
</evidence>
<dbReference type="GO" id="GO:0000773">
    <property type="term" value="F:phosphatidyl-N-methylethanolamine N-methyltransferase activity"/>
    <property type="evidence" value="ECO:0007669"/>
    <property type="project" value="UniProtKB-UniRule"/>
</dbReference>
<evidence type="ECO:0000256" key="11">
    <source>
        <dbReference type="ARBA" id="ARBA00023136"/>
    </source>
</evidence>
<reference evidence="16" key="2">
    <citation type="submission" date="2021-01" db="EMBL/GenBank/DDBJ databases">
        <authorList>
            <person name="Schikora-Tamarit M.A."/>
        </authorList>
    </citation>
    <scope>NUCLEOTIDE SEQUENCE</scope>
    <source>
        <strain evidence="16">CBS6341</strain>
    </source>
</reference>
<dbReference type="GO" id="GO:0032259">
    <property type="term" value="P:methylation"/>
    <property type="evidence" value="ECO:0007669"/>
    <property type="project" value="UniProtKB-KW"/>
</dbReference>
<evidence type="ECO:0000256" key="15">
    <source>
        <dbReference type="SAM" id="Phobius"/>
    </source>
</evidence>
<dbReference type="OrthoDB" id="8300106at2759"/>
<keyword evidence="13 14" id="KW-1208">Phospholipid metabolism</keyword>
<comment type="caution">
    <text evidence="14">Lacks conserved residue(s) required for the propagation of feature annotation.</text>
</comment>
<dbReference type="Gene3D" id="1.20.120.1630">
    <property type="match status" value="1"/>
</dbReference>
<feature type="topological domain" description="Cytoplasmic" evidence="14">
    <location>
        <begin position="37"/>
        <end position="63"/>
    </location>
</feature>
<gene>
    <name evidence="16" type="ORF">WICMUC_001470</name>
</gene>
<evidence type="ECO:0000256" key="2">
    <source>
        <dbReference type="ARBA" id="ARBA00005189"/>
    </source>
</evidence>
<comment type="pathway">
    <text evidence="2">Lipid metabolism.</text>
</comment>
<evidence type="ECO:0000256" key="6">
    <source>
        <dbReference type="ARBA" id="ARBA00022691"/>
    </source>
</evidence>
<evidence type="ECO:0000256" key="14">
    <source>
        <dbReference type="HAMAP-Rule" id="MF_03216"/>
    </source>
</evidence>
<feature type="topological domain" description="Lumenal" evidence="14">
    <location>
        <begin position="85"/>
        <end position="127"/>
    </location>
</feature>
<organism evidence="16 17">
    <name type="scientific">Wickerhamomyces mucosus</name>
    <dbReference type="NCBI Taxonomy" id="1378264"/>
    <lineage>
        <taxon>Eukaryota</taxon>
        <taxon>Fungi</taxon>
        <taxon>Dikarya</taxon>
        <taxon>Ascomycota</taxon>
        <taxon>Saccharomycotina</taxon>
        <taxon>Saccharomycetes</taxon>
        <taxon>Phaffomycetales</taxon>
        <taxon>Wickerhamomycetaceae</taxon>
        <taxon>Wickerhamomyces</taxon>
    </lineage>
</organism>
<keyword evidence="14" id="KW-0496">Mitochondrion</keyword>
<dbReference type="GO" id="GO:0005789">
    <property type="term" value="C:endoplasmic reticulum membrane"/>
    <property type="evidence" value="ECO:0007669"/>
    <property type="project" value="UniProtKB-SubCell"/>
</dbReference>
<feature type="topological domain" description="Lumenal" evidence="14">
    <location>
        <begin position="1"/>
        <end position="3"/>
    </location>
</feature>
<feature type="topological domain" description="Cytoplasmic" evidence="14">
    <location>
        <begin position="149"/>
        <end position="151"/>
    </location>
</feature>
<comment type="caution">
    <text evidence="16">The sequence shown here is derived from an EMBL/GenBank/DDBJ whole genome shotgun (WGS) entry which is preliminary data.</text>
</comment>
<evidence type="ECO:0000313" key="17">
    <source>
        <dbReference type="Proteomes" id="UP000769528"/>
    </source>
</evidence>
<comment type="catalytic activity">
    <reaction evidence="14">
        <text>a 1,2-diacyl-sn-glycero-3-phospho-N-methylethanolamine + S-adenosyl-L-methionine = a 1,2-diacyl-sn-glycero-3-phospho-N,N-dimethylethanolamine + S-adenosyl-L-homocysteine + H(+)</text>
        <dbReference type="Rhea" id="RHEA:32735"/>
        <dbReference type="ChEBI" id="CHEBI:15378"/>
        <dbReference type="ChEBI" id="CHEBI:57856"/>
        <dbReference type="ChEBI" id="CHEBI:59789"/>
        <dbReference type="ChEBI" id="CHEBI:64572"/>
        <dbReference type="ChEBI" id="CHEBI:64573"/>
        <dbReference type="EC" id="2.1.1.71"/>
    </reaction>
</comment>
<dbReference type="PANTHER" id="PTHR15458:SF5">
    <property type="entry name" value="PHOSPHATIDYLETHANOLAMINE N-METHYLTRANSFERASE"/>
    <property type="match status" value="1"/>
</dbReference>
<dbReference type="InterPro" id="IPR007318">
    <property type="entry name" value="Phopholipid_MeTrfase"/>
</dbReference>
<feature type="transmembrane region" description="Helical" evidence="15">
    <location>
        <begin position="21"/>
        <end position="41"/>
    </location>
</feature>
<evidence type="ECO:0000256" key="3">
    <source>
        <dbReference type="ARBA" id="ARBA00022516"/>
    </source>
</evidence>
<evidence type="ECO:0000256" key="5">
    <source>
        <dbReference type="ARBA" id="ARBA00022679"/>
    </source>
</evidence>
<keyword evidence="10 14" id="KW-0443">Lipid metabolism</keyword>
<keyword evidence="7 14" id="KW-0812">Transmembrane</keyword>
<dbReference type="HAMAP" id="MF_03216">
    <property type="entry name" value="PLMT"/>
    <property type="match status" value="1"/>
</dbReference>
<evidence type="ECO:0000313" key="16">
    <source>
        <dbReference type="EMBL" id="KAH3678453.1"/>
    </source>
</evidence>
<evidence type="ECO:0000256" key="8">
    <source>
        <dbReference type="ARBA" id="ARBA00022824"/>
    </source>
</evidence>
<accession>A0A9P8TG86</accession>
<evidence type="ECO:0000256" key="13">
    <source>
        <dbReference type="ARBA" id="ARBA00023264"/>
    </source>
</evidence>
<keyword evidence="5 14" id="KW-0808">Transferase</keyword>
<comment type="pathway">
    <text evidence="1 14">Phospholipid metabolism; phosphatidylcholine biosynthesis.</text>
</comment>
<keyword evidence="8 14" id="KW-0256">Endoplasmic reticulum</keyword>
<dbReference type="Pfam" id="PF04191">
    <property type="entry name" value="PEMT"/>
    <property type="match status" value="1"/>
</dbReference>
<evidence type="ECO:0000256" key="4">
    <source>
        <dbReference type="ARBA" id="ARBA00022603"/>
    </source>
</evidence>
<evidence type="ECO:0000256" key="1">
    <source>
        <dbReference type="ARBA" id="ARBA00004969"/>
    </source>
</evidence>
<comment type="similarity">
    <text evidence="14">Belongs to the class VI-like SAM-binding methyltransferase superfamily. PEMT/PEM2 methyltransferase family.</text>
</comment>
<sequence>MMLLIEYYTKFLTKISGGAKNGCYLLAVTIFSLGIFRDYLFHEALKDQIISPFLDSFNFKYAGVGFFAIGNVLVLSSMFALGVTGTYLGDYFGILMKERVTGFPFNIVDNPMYVGSTLSFLGTSLYFGKAAGLFITLVVHLMYTIALYFEE</sequence>
<keyword evidence="12 14" id="KW-0594">Phospholipid biosynthesis</keyword>
<keyword evidence="3 14" id="KW-0444">Lipid biosynthesis</keyword>
<evidence type="ECO:0000256" key="9">
    <source>
        <dbReference type="ARBA" id="ARBA00022989"/>
    </source>
</evidence>
<evidence type="ECO:0000256" key="7">
    <source>
        <dbReference type="ARBA" id="ARBA00022692"/>
    </source>
</evidence>
<dbReference type="PROSITE" id="PS51599">
    <property type="entry name" value="SAM_PEMT_PEM2"/>
    <property type="match status" value="1"/>
</dbReference>
<comment type="catalytic activity">
    <reaction evidence="14">
        <text>a 1,2-diacyl-sn-glycero-3-phospho-N,N-dimethylethanolamine + S-adenosyl-L-methionine = a 1,2-diacyl-sn-glycero-3-phosphocholine + S-adenosyl-L-homocysteine + H(+)</text>
        <dbReference type="Rhea" id="RHEA:32739"/>
        <dbReference type="ChEBI" id="CHEBI:15378"/>
        <dbReference type="ChEBI" id="CHEBI:57643"/>
        <dbReference type="ChEBI" id="CHEBI:57856"/>
        <dbReference type="ChEBI" id="CHEBI:59789"/>
        <dbReference type="ChEBI" id="CHEBI:64572"/>
    </reaction>
</comment>
<feature type="transmembrane region" description="Helical" evidence="15">
    <location>
        <begin position="130"/>
        <end position="149"/>
    </location>
</feature>
<dbReference type="EC" id="2.1.1.71" evidence="14"/>
<protein>
    <recommendedName>
        <fullName evidence="14">Phosphatidyl-N-methylethanolamine N-methyltransferase</fullName>
        <ecNumber evidence="14">2.1.1.71</ecNumber>
    </recommendedName>
    <alternativeName>
        <fullName evidence="14">Phospholipid methyltransferase</fullName>
        <shortName evidence="14">PLMT</shortName>
    </alternativeName>
</protein>
<keyword evidence="17" id="KW-1185">Reference proteome</keyword>
<dbReference type="PANTHER" id="PTHR15458">
    <property type="entry name" value="PHOSPHATIDYLETHANOLAMINE N-METHYLTRANSFERASE"/>
    <property type="match status" value="1"/>
</dbReference>
<keyword evidence="11 14" id="KW-0472">Membrane</keyword>
<name>A0A9P8TG86_9ASCO</name>
<dbReference type="Proteomes" id="UP000769528">
    <property type="component" value="Unassembled WGS sequence"/>
</dbReference>
<dbReference type="GO" id="GO:0031966">
    <property type="term" value="C:mitochondrial membrane"/>
    <property type="evidence" value="ECO:0007669"/>
    <property type="project" value="UniProtKB-SubCell"/>
</dbReference>